<keyword evidence="6 9" id="KW-0342">GTP-binding</keyword>
<evidence type="ECO:0000259" key="12">
    <source>
        <dbReference type="PROSITE" id="PS51712"/>
    </source>
</evidence>
<dbReference type="InterPro" id="IPR005225">
    <property type="entry name" value="Small_GTP-bd"/>
</dbReference>
<dbReference type="Proteomes" id="UP000199512">
    <property type="component" value="Unassembled WGS sequence"/>
</dbReference>
<dbReference type="InterPro" id="IPR031166">
    <property type="entry name" value="G_ENGA"/>
</dbReference>
<dbReference type="NCBIfam" id="TIGR03594">
    <property type="entry name" value="GTPase_EngA"/>
    <property type="match status" value="1"/>
</dbReference>
<dbReference type="RefSeq" id="WP_091972940.1">
    <property type="nucleotide sequence ID" value="NZ_FODF01000001.1"/>
</dbReference>
<comment type="subunit">
    <text evidence="9">Associates with the 50S ribosomal subunit.</text>
</comment>
<sequence>MLRKGSDILSTENRPIVAVVGRPNVGKSTIFNKLTGQKISIVEDTPGVTRDRIFGEVEWLNKYFTLIDTGGLEPKSDDIIISQMRDQAMLAIDMAHVILFIVDGKGGLTAADREVAEILRKTKKPVILVVNKIDSRNQQDNIYDFYELGLGTPVAVSGANAMGLGDLLDEVVENFPEGMNTEYDEDIIRVAITGKPNAGKSSILNNILGEDRVIVSPIAGTTRDAIDTYFEKGDNKFLLIDTAGIRRRSKVYERVEKFSVIRSMNAVDRADVVLIVIDATEGVTEQDTKVAGIAHDEGKGCIFVVNKWDLIEKDNKTMTNFRNKIREKFPFMNYAPILFVSAVTNQRINKILQTVVEVSHEQNRTVTTSVLNEVIGEAVMLNQPPSDKGRRLKIYYGTQTGTKPPTFTLFINDIKLTHFSYTRYLENRLRENFGFEGTSIRVEYKQKRR</sequence>
<gene>
    <name evidence="9" type="primary">der</name>
    <name evidence="13" type="ORF">SAMN05216454_10151</name>
</gene>
<dbReference type="CDD" id="cd01895">
    <property type="entry name" value="EngA2"/>
    <property type="match status" value="1"/>
</dbReference>
<comment type="similarity">
    <text evidence="1 9 10 11">Belongs to the TRAFAC class TrmE-Era-EngA-EngB-Septin-like GTPase superfamily. EngA (Der) GTPase family.</text>
</comment>
<dbReference type="STRING" id="215200.SAMN05216454_10151"/>
<dbReference type="GO" id="GO:0043022">
    <property type="term" value="F:ribosome binding"/>
    <property type="evidence" value="ECO:0007669"/>
    <property type="project" value="TreeGrafter"/>
</dbReference>
<dbReference type="PRINTS" id="PR00326">
    <property type="entry name" value="GTP1OBG"/>
</dbReference>
<evidence type="ECO:0000313" key="14">
    <source>
        <dbReference type="Proteomes" id="UP000199512"/>
    </source>
</evidence>
<dbReference type="InterPro" id="IPR032859">
    <property type="entry name" value="KH_dom-like"/>
</dbReference>
<dbReference type="EMBL" id="FODF01000001">
    <property type="protein sequence ID" value="SEN16392.1"/>
    <property type="molecule type" value="Genomic_DNA"/>
</dbReference>
<dbReference type="PANTHER" id="PTHR43834">
    <property type="entry name" value="GTPASE DER"/>
    <property type="match status" value="1"/>
</dbReference>
<evidence type="ECO:0000256" key="11">
    <source>
        <dbReference type="RuleBase" id="RU004481"/>
    </source>
</evidence>
<keyword evidence="5 9" id="KW-0547">Nucleotide-binding</keyword>
<feature type="binding site" evidence="9">
    <location>
        <begin position="306"/>
        <end position="309"/>
    </location>
    <ligand>
        <name>GTP</name>
        <dbReference type="ChEBI" id="CHEBI:37565"/>
        <label>2</label>
    </ligand>
</feature>
<dbReference type="HAMAP" id="MF_00195">
    <property type="entry name" value="GTPase_Der"/>
    <property type="match status" value="1"/>
</dbReference>
<dbReference type="PIRSF" id="PIRSF006485">
    <property type="entry name" value="GTP-binding_EngA"/>
    <property type="match status" value="1"/>
</dbReference>
<feature type="binding site" evidence="9">
    <location>
        <begin position="21"/>
        <end position="28"/>
    </location>
    <ligand>
        <name>GTP</name>
        <dbReference type="ChEBI" id="CHEBI:37565"/>
        <label>1</label>
    </ligand>
</feature>
<feature type="binding site" evidence="9">
    <location>
        <begin position="194"/>
        <end position="201"/>
    </location>
    <ligand>
        <name>GTP</name>
        <dbReference type="ChEBI" id="CHEBI:37565"/>
        <label>2</label>
    </ligand>
</feature>
<protein>
    <recommendedName>
        <fullName evidence="2 9">GTPase Der</fullName>
    </recommendedName>
    <alternativeName>
        <fullName evidence="7 9">GTP-binding protein EngA</fullName>
    </alternativeName>
</protein>
<evidence type="ECO:0000256" key="4">
    <source>
        <dbReference type="ARBA" id="ARBA00022737"/>
    </source>
</evidence>
<evidence type="ECO:0000313" key="13">
    <source>
        <dbReference type="EMBL" id="SEN16392.1"/>
    </source>
</evidence>
<dbReference type="PANTHER" id="PTHR43834:SF6">
    <property type="entry name" value="GTPASE DER"/>
    <property type="match status" value="1"/>
</dbReference>
<evidence type="ECO:0000256" key="10">
    <source>
        <dbReference type="PROSITE-ProRule" id="PRU01049"/>
    </source>
</evidence>
<accession>A0A1H8EA82</accession>
<dbReference type="OrthoDB" id="9805918at2"/>
<dbReference type="FunFam" id="3.30.300.20:FF:000004">
    <property type="entry name" value="GTPase Der"/>
    <property type="match status" value="1"/>
</dbReference>
<organism evidence="13 14">
    <name type="scientific">Peptostreptococcus russellii</name>
    <dbReference type="NCBI Taxonomy" id="215200"/>
    <lineage>
        <taxon>Bacteria</taxon>
        <taxon>Bacillati</taxon>
        <taxon>Bacillota</taxon>
        <taxon>Clostridia</taxon>
        <taxon>Peptostreptococcales</taxon>
        <taxon>Peptostreptococcaceae</taxon>
        <taxon>Peptostreptococcus</taxon>
    </lineage>
</organism>
<proteinExistence type="inferred from homology"/>
<dbReference type="CDD" id="cd01894">
    <property type="entry name" value="EngA1"/>
    <property type="match status" value="1"/>
</dbReference>
<keyword evidence="14" id="KW-1185">Reference proteome</keyword>
<dbReference type="GO" id="GO:0005525">
    <property type="term" value="F:GTP binding"/>
    <property type="evidence" value="ECO:0007669"/>
    <property type="project" value="UniProtKB-UniRule"/>
</dbReference>
<feature type="binding site" evidence="9">
    <location>
        <begin position="68"/>
        <end position="72"/>
    </location>
    <ligand>
        <name>GTP</name>
        <dbReference type="ChEBI" id="CHEBI:37565"/>
        <label>1</label>
    </ligand>
</feature>
<dbReference type="Pfam" id="PF01926">
    <property type="entry name" value="MMR_HSR1"/>
    <property type="match status" value="2"/>
</dbReference>
<evidence type="ECO:0000256" key="3">
    <source>
        <dbReference type="ARBA" id="ARBA00022517"/>
    </source>
</evidence>
<feature type="domain" description="EngA-type G" evidence="12">
    <location>
        <begin position="188"/>
        <end position="363"/>
    </location>
</feature>
<evidence type="ECO:0000256" key="7">
    <source>
        <dbReference type="ARBA" id="ARBA00032345"/>
    </source>
</evidence>
<name>A0A1H8EA82_9FIRM</name>
<feature type="domain" description="EngA-type G" evidence="12">
    <location>
        <begin position="15"/>
        <end position="179"/>
    </location>
</feature>
<dbReference type="Gene3D" id="3.40.50.300">
    <property type="entry name" value="P-loop containing nucleotide triphosphate hydrolases"/>
    <property type="match status" value="2"/>
</dbReference>
<dbReference type="FunFam" id="3.40.50.300:FF:000040">
    <property type="entry name" value="GTPase Der"/>
    <property type="match status" value="1"/>
</dbReference>
<keyword evidence="4 11" id="KW-0677">Repeat</keyword>
<evidence type="ECO:0000256" key="5">
    <source>
        <dbReference type="ARBA" id="ARBA00022741"/>
    </source>
</evidence>
<evidence type="ECO:0000256" key="1">
    <source>
        <dbReference type="ARBA" id="ARBA00008279"/>
    </source>
</evidence>
<dbReference type="GO" id="GO:0042254">
    <property type="term" value="P:ribosome biogenesis"/>
    <property type="evidence" value="ECO:0007669"/>
    <property type="project" value="UniProtKB-KW"/>
</dbReference>
<dbReference type="AlphaFoldDB" id="A0A1H8EA82"/>
<dbReference type="InterPro" id="IPR015946">
    <property type="entry name" value="KH_dom-like_a/b"/>
</dbReference>
<dbReference type="InterPro" id="IPR016484">
    <property type="entry name" value="GTPase_Der"/>
</dbReference>
<evidence type="ECO:0000256" key="6">
    <source>
        <dbReference type="ARBA" id="ARBA00023134"/>
    </source>
</evidence>
<feature type="binding site" evidence="9">
    <location>
        <begin position="131"/>
        <end position="134"/>
    </location>
    <ligand>
        <name>GTP</name>
        <dbReference type="ChEBI" id="CHEBI:37565"/>
        <label>1</label>
    </ligand>
</feature>
<dbReference type="InterPro" id="IPR027417">
    <property type="entry name" value="P-loop_NTPase"/>
</dbReference>
<dbReference type="PROSITE" id="PS51712">
    <property type="entry name" value="G_ENGA"/>
    <property type="match status" value="2"/>
</dbReference>
<dbReference type="NCBIfam" id="TIGR00231">
    <property type="entry name" value="small_GTP"/>
    <property type="match status" value="2"/>
</dbReference>
<evidence type="ECO:0000256" key="9">
    <source>
        <dbReference type="HAMAP-Rule" id="MF_00195"/>
    </source>
</evidence>
<dbReference type="InterPro" id="IPR006073">
    <property type="entry name" value="GTP-bd"/>
</dbReference>
<dbReference type="FunFam" id="3.40.50.300:FF:000057">
    <property type="entry name" value="GTPase Der"/>
    <property type="match status" value="1"/>
</dbReference>
<reference evidence="13 14" key="1">
    <citation type="submission" date="2016-10" db="EMBL/GenBank/DDBJ databases">
        <authorList>
            <person name="de Groot N.N."/>
        </authorList>
    </citation>
    <scope>NUCLEOTIDE SEQUENCE [LARGE SCALE GENOMIC DNA]</scope>
    <source>
        <strain evidence="13 14">Calf135</strain>
    </source>
</reference>
<comment type="function">
    <text evidence="8 9 11">GTPase that plays an essential role in the late steps of ribosome biogenesis.</text>
</comment>
<keyword evidence="3 9" id="KW-0690">Ribosome biogenesis</keyword>
<feature type="binding site" evidence="9">
    <location>
        <begin position="241"/>
        <end position="245"/>
    </location>
    <ligand>
        <name>GTP</name>
        <dbReference type="ChEBI" id="CHEBI:37565"/>
        <label>2</label>
    </ligand>
</feature>
<evidence type="ECO:0000256" key="8">
    <source>
        <dbReference type="ARBA" id="ARBA00053470"/>
    </source>
</evidence>
<dbReference type="Gene3D" id="3.30.300.20">
    <property type="match status" value="1"/>
</dbReference>
<evidence type="ECO:0000256" key="2">
    <source>
        <dbReference type="ARBA" id="ARBA00020953"/>
    </source>
</evidence>
<dbReference type="Pfam" id="PF14714">
    <property type="entry name" value="KH_dom-like"/>
    <property type="match status" value="1"/>
</dbReference>
<dbReference type="SUPFAM" id="SSF52540">
    <property type="entry name" value="P-loop containing nucleoside triphosphate hydrolases"/>
    <property type="match status" value="2"/>
</dbReference>